<evidence type="ECO:0000313" key="1">
    <source>
        <dbReference type="EMBL" id="CAE6809529.1"/>
    </source>
</evidence>
<proteinExistence type="predicted"/>
<reference evidence="1 2" key="1">
    <citation type="submission" date="2021-02" db="EMBL/GenBank/DDBJ databases">
        <authorList>
            <person name="Vanwijnsberghe S."/>
        </authorList>
    </citation>
    <scope>NUCLEOTIDE SEQUENCE [LARGE SCALE GENOMIC DNA]</scope>
    <source>
        <strain evidence="1 2">LMG 31837</strain>
    </source>
</reference>
<protein>
    <submittedName>
        <fullName evidence="1">Uncharacterized protein</fullName>
    </submittedName>
</protein>
<organism evidence="1 2">
    <name type="scientific">Paraburkholderia haematera</name>
    <dbReference type="NCBI Taxonomy" id="2793077"/>
    <lineage>
        <taxon>Bacteria</taxon>
        <taxon>Pseudomonadati</taxon>
        <taxon>Pseudomonadota</taxon>
        <taxon>Betaproteobacteria</taxon>
        <taxon>Burkholderiales</taxon>
        <taxon>Burkholderiaceae</taxon>
        <taxon>Paraburkholderia</taxon>
    </lineage>
</organism>
<gene>
    <name evidence="1" type="ORF">R69888_05595</name>
</gene>
<dbReference type="Proteomes" id="UP000672526">
    <property type="component" value="Unassembled WGS sequence"/>
</dbReference>
<dbReference type="Gene3D" id="3.40.50.1860">
    <property type="match status" value="1"/>
</dbReference>
<name>A0ABM8SHN3_9BURK</name>
<accession>A0ABM8SHN3</accession>
<evidence type="ECO:0000313" key="2">
    <source>
        <dbReference type="Proteomes" id="UP000672526"/>
    </source>
</evidence>
<keyword evidence="2" id="KW-1185">Reference proteome</keyword>
<dbReference type="EMBL" id="CAJNBK010000022">
    <property type="protein sequence ID" value="CAE6809529.1"/>
    <property type="molecule type" value="Genomic_DNA"/>
</dbReference>
<dbReference type="SUPFAM" id="SSF53681">
    <property type="entry name" value="Aspartate/glutamate racemase"/>
    <property type="match status" value="1"/>
</dbReference>
<comment type="caution">
    <text evidence="1">The sequence shown here is derived from an EMBL/GenBank/DDBJ whole genome shotgun (WGS) entry which is preliminary data.</text>
</comment>
<dbReference type="InterPro" id="IPR001920">
    <property type="entry name" value="Asp/Glu_race"/>
</dbReference>
<sequence>MHRHVERSGDCKVISNEFGFNIIHMGDVVAKKIASSQETKVGLLATAGTVKSGVYANSLTRYGIDCVKPDSFELQLLMAGIYDGVNAGKYDVGRGCFVDAVVL</sequence>